<dbReference type="EMBL" id="SOML01000007">
    <property type="protein sequence ID" value="TFD95518.1"/>
    <property type="molecule type" value="Genomic_DNA"/>
</dbReference>
<dbReference type="AlphaFoldDB" id="A0A4Y8L0G8"/>
<evidence type="ECO:0000259" key="2">
    <source>
        <dbReference type="Pfam" id="PF01343"/>
    </source>
</evidence>
<dbReference type="Gene3D" id="3.90.226.10">
    <property type="entry name" value="2-enoyl-CoA Hydratase, Chain A, domain 1"/>
    <property type="match status" value="1"/>
</dbReference>
<dbReference type="GO" id="GO:0008233">
    <property type="term" value="F:peptidase activity"/>
    <property type="evidence" value="ECO:0007669"/>
    <property type="project" value="InterPro"/>
</dbReference>
<dbReference type="OrthoDB" id="1490107at2"/>
<dbReference type="Proteomes" id="UP000297861">
    <property type="component" value="Unassembled WGS sequence"/>
</dbReference>
<sequence length="315" mass="35266">MNPYTQLLSLLTSTTPRLLCTQDEMVEALLSVYHLGETLSPGSVNFIPYNKTISDQLAIVQSFIDDDDQINITTDYSEPDIKGNSIAYHPIKGMIVADSYWYFSTKQFERDLLAADANPNINVHFLHIKSGGGEAWYLDQVSKTLSSLKKPIYSYIEKVGASAAYYIGVHGQIIKAMTQNDTIGSIGTMVDGLDIMSYFEKIGMTRIRALASKSDLKNKKFEDLRENKPEQFIKEELDPLQQQFESEIRSARPSLNTLDDQDPVFRGETFSANLAIDKKLIDGIATFPEALVEANQMGLDYAATINKLRSISSYL</sequence>
<dbReference type="GO" id="GO:0006508">
    <property type="term" value="P:proteolysis"/>
    <property type="evidence" value="ECO:0007669"/>
    <property type="project" value="InterPro"/>
</dbReference>
<dbReference type="RefSeq" id="WP_134436569.1">
    <property type="nucleotide sequence ID" value="NZ_SOML01000007.1"/>
</dbReference>
<keyword evidence="4" id="KW-1185">Reference proteome</keyword>
<proteinExistence type="inferred from homology"/>
<feature type="domain" description="Peptidase S49" evidence="2">
    <location>
        <begin position="148"/>
        <end position="296"/>
    </location>
</feature>
<comment type="similarity">
    <text evidence="1">Belongs to the peptidase S49 family.</text>
</comment>
<reference evidence="3 4" key="1">
    <citation type="submission" date="2019-03" db="EMBL/GenBank/DDBJ databases">
        <title>San Antonio Military Medical Center submission to MRSN (WRAIR), pending publication.</title>
        <authorList>
            <person name="Blyth D.M."/>
            <person name="Mccarthy S.L."/>
            <person name="Schall S.E."/>
            <person name="Stam J.A."/>
            <person name="Ong A.C."/>
            <person name="Mcgann P.T."/>
        </authorList>
    </citation>
    <scope>NUCLEOTIDE SEQUENCE [LARGE SCALE GENOMIC DNA]</scope>
    <source>
        <strain evidence="3 4">MRSN571793</strain>
    </source>
</reference>
<accession>A0A4Y8L0G8</accession>
<dbReference type="PANTHER" id="PTHR42987">
    <property type="entry name" value="PEPTIDASE S49"/>
    <property type="match status" value="1"/>
</dbReference>
<dbReference type="Pfam" id="PF01343">
    <property type="entry name" value="Peptidase_S49"/>
    <property type="match status" value="1"/>
</dbReference>
<dbReference type="SUPFAM" id="SSF52096">
    <property type="entry name" value="ClpP/crotonase"/>
    <property type="match status" value="1"/>
</dbReference>
<dbReference type="InterPro" id="IPR029045">
    <property type="entry name" value="ClpP/crotonase-like_dom_sf"/>
</dbReference>
<name>A0A4Y8L0G8_9BACT</name>
<evidence type="ECO:0000313" key="4">
    <source>
        <dbReference type="Proteomes" id="UP000297861"/>
    </source>
</evidence>
<comment type="caution">
    <text evidence="3">The sequence shown here is derived from an EMBL/GenBank/DDBJ whole genome shotgun (WGS) entry which is preliminary data.</text>
</comment>
<dbReference type="InterPro" id="IPR002142">
    <property type="entry name" value="Peptidase_S49"/>
</dbReference>
<evidence type="ECO:0000256" key="1">
    <source>
        <dbReference type="ARBA" id="ARBA00008683"/>
    </source>
</evidence>
<dbReference type="PANTHER" id="PTHR42987:SF4">
    <property type="entry name" value="PROTEASE SOHB-RELATED"/>
    <property type="match status" value="1"/>
</dbReference>
<organism evidence="3 4">
    <name type="scientific">Dysgonomonas capnocytophagoides</name>
    <dbReference type="NCBI Taxonomy" id="45254"/>
    <lineage>
        <taxon>Bacteria</taxon>
        <taxon>Pseudomonadati</taxon>
        <taxon>Bacteroidota</taxon>
        <taxon>Bacteroidia</taxon>
        <taxon>Bacteroidales</taxon>
        <taxon>Dysgonomonadaceae</taxon>
        <taxon>Dysgonomonas</taxon>
    </lineage>
</organism>
<gene>
    <name evidence="3" type="ORF">E2605_11770</name>
</gene>
<evidence type="ECO:0000313" key="3">
    <source>
        <dbReference type="EMBL" id="TFD95518.1"/>
    </source>
</evidence>
<protein>
    <submittedName>
        <fullName evidence="3">Peptidase</fullName>
    </submittedName>
</protein>